<evidence type="ECO:0000313" key="3">
    <source>
        <dbReference type="EMBL" id="GGZ58259.1"/>
    </source>
</evidence>
<protein>
    <recommendedName>
        <fullName evidence="2">Trimeric autotransporter adhesin YadA-like head domain-containing protein</fullName>
    </recommendedName>
</protein>
<dbReference type="EMBL" id="BMWY01000005">
    <property type="protein sequence ID" value="GGZ58259.1"/>
    <property type="molecule type" value="Genomic_DNA"/>
</dbReference>
<keyword evidence="4" id="KW-1185">Reference proteome</keyword>
<feature type="domain" description="Trimeric autotransporter adhesin YadA-like head" evidence="2">
    <location>
        <begin position="217"/>
        <end position="239"/>
    </location>
</feature>
<organism evidence="3 4">
    <name type="scientific">Mesonia mobilis</name>
    <dbReference type="NCBI Taxonomy" id="369791"/>
    <lineage>
        <taxon>Bacteria</taxon>
        <taxon>Pseudomonadati</taxon>
        <taxon>Bacteroidota</taxon>
        <taxon>Flavobacteriia</taxon>
        <taxon>Flavobacteriales</taxon>
        <taxon>Flavobacteriaceae</taxon>
        <taxon>Mesonia</taxon>
    </lineage>
</organism>
<feature type="domain" description="Trimeric autotransporter adhesin YadA-like head" evidence="2">
    <location>
        <begin position="241"/>
        <end position="265"/>
    </location>
</feature>
<dbReference type="Pfam" id="PF05658">
    <property type="entry name" value="YadA_head"/>
    <property type="match status" value="3"/>
</dbReference>
<dbReference type="InterPro" id="IPR011049">
    <property type="entry name" value="Serralysin-like_metalloprot_C"/>
</dbReference>
<dbReference type="Gene3D" id="2.150.10.10">
    <property type="entry name" value="Serralysin-like metalloprotease, C-terminal"/>
    <property type="match status" value="1"/>
</dbReference>
<dbReference type="Proteomes" id="UP000615593">
    <property type="component" value="Unassembled WGS sequence"/>
</dbReference>
<dbReference type="GeneID" id="94369643"/>
<dbReference type="RefSeq" id="WP_027884528.1">
    <property type="nucleotide sequence ID" value="NZ_BMWY01000005.1"/>
</dbReference>
<evidence type="ECO:0000259" key="2">
    <source>
        <dbReference type="Pfam" id="PF05658"/>
    </source>
</evidence>
<evidence type="ECO:0000256" key="1">
    <source>
        <dbReference type="SAM" id="MobiDB-lite"/>
    </source>
</evidence>
<dbReference type="InterPro" id="IPR008640">
    <property type="entry name" value="Adhesin_Head_dom"/>
</dbReference>
<feature type="domain" description="Trimeric autotransporter adhesin YadA-like head" evidence="2">
    <location>
        <begin position="189"/>
        <end position="210"/>
    </location>
</feature>
<gene>
    <name evidence="3" type="ORF">GCM10008088_19780</name>
</gene>
<evidence type="ECO:0000313" key="4">
    <source>
        <dbReference type="Proteomes" id="UP000615593"/>
    </source>
</evidence>
<name>A0ABQ3BUU0_9FLAO</name>
<dbReference type="SUPFAM" id="SSF101967">
    <property type="entry name" value="Adhesin YadA, collagen-binding domain"/>
    <property type="match status" value="1"/>
</dbReference>
<comment type="caution">
    <text evidence="3">The sequence shown here is derived from an EMBL/GenBank/DDBJ whole genome shotgun (WGS) entry which is preliminary data.</text>
</comment>
<feature type="region of interest" description="Disordered" evidence="1">
    <location>
        <begin position="222"/>
        <end position="242"/>
    </location>
</feature>
<accession>A0ABQ3BUU0</accession>
<reference evidence="4" key="1">
    <citation type="journal article" date="2019" name="Int. J. Syst. Evol. Microbiol.">
        <title>The Global Catalogue of Microorganisms (GCM) 10K type strain sequencing project: providing services to taxonomists for standard genome sequencing and annotation.</title>
        <authorList>
            <consortium name="The Broad Institute Genomics Platform"/>
            <consortium name="The Broad Institute Genome Sequencing Center for Infectious Disease"/>
            <person name="Wu L."/>
            <person name="Ma J."/>
        </authorList>
    </citation>
    <scope>NUCLEOTIDE SEQUENCE [LARGE SCALE GENOMIC DNA]</scope>
    <source>
        <strain evidence="4">KCTC 12708</strain>
    </source>
</reference>
<proteinExistence type="predicted"/>
<sequence length="459" mass="47839">MKSFRLLIQKTLILFLLFNFFNISAQVGIGTTEPDESSILDIKSSNKGVLLPRIDLGVTAIENPAKGLIVWNTDLANGELNTGLFYFNGSTWLNLVSNEKLDAEISNLQSSSGTEAGSGGWADGGNQASEGDFIGTTNYIPLEFKVNNQRVGYLQPNGGMSLGRNANANANTNKSIAIGDAAESTTSNEAIAVGSNANASGYKSIAIGASTSSSTNNSIALGTSSSASGQNSSAIGSNSSASGQNAVAIGYNSSANEANTIILGNNESTGWSATKVGIGTSSPSAKLEVNGSIKITDGTQGAGKVLTSDANGKASWVAPPDVKYFAEIRKSSTTNLDQYNYIPFGTTDFQHGITAGSNNFQIQNQPGIYRVSFKLMIQKTGGNSQNIKFFLAKGYSSTNLVAGSEVYANVSNGEIITISGEKLVQLNAWESIGIFSDTSSSNVQVLASGSSFNIEMISQ</sequence>